<keyword evidence="10" id="KW-1185">Reference proteome</keyword>
<evidence type="ECO:0000256" key="8">
    <source>
        <dbReference type="PIRSR" id="PIRSR000450-1"/>
    </source>
</evidence>
<feature type="binding site" evidence="7">
    <location>
        <position position="249"/>
    </location>
    <ligand>
        <name>substrate</name>
    </ligand>
</feature>
<dbReference type="GO" id="GO:0004414">
    <property type="term" value="F:homoserine O-acetyltransferase activity"/>
    <property type="evidence" value="ECO:0007669"/>
    <property type="project" value="UniProtKB-EC"/>
</dbReference>
<evidence type="ECO:0000256" key="3">
    <source>
        <dbReference type="ARBA" id="ARBA00022679"/>
    </source>
</evidence>
<evidence type="ECO:0000256" key="6">
    <source>
        <dbReference type="ARBA" id="ARBA00049043"/>
    </source>
</evidence>
<dbReference type="SUPFAM" id="SSF52317">
    <property type="entry name" value="Class I glutamine amidotransferase-like"/>
    <property type="match status" value="1"/>
</dbReference>
<keyword evidence="4 7" id="KW-0486">Methionine biosynthesis</keyword>
<dbReference type="PANTHER" id="PTHR20919">
    <property type="entry name" value="HOMOSERINE O-SUCCINYLTRANSFERASE"/>
    <property type="match status" value="1"/>
</dbReference>
<dbReference type="OrthoDB" id="9772423at2"/>
<comment type="caution">
    <text evidence="7">Lacks conserved residue(s) required for the propagation of feature annotation.</text>
</comment>
<dbReference type="InterPro" id="IPR005697">
    <property type="entry name" value="HST_MetA"/>
</dbReference>
<dbReference type="GO" id="GO:0019281">
    <property type="term" value="P:L-methionine biosynthetic process from homoserine via O-succinyl-L-homoserine and cystathionine"/>
    <property type="evidence" value="ECO:0007669"/>
    <property type="project" value="InterPro"/>
</dbReference>
<protein>
    <recommendedName>
        <fullName evidence="7">Homoserine O-acetyltransferase</fullName>
        <shortName evidence="7">HAT</shortName>
        <ecNumber evidence="7">2.3.1.31</ecNumber>
    </recommendedName>
    <alternativeName>
        <fullName evidence="7">Homoserine transacetylase</fullName>
        <shortName evidence="7">HTA</shortName>
    </alternativeName>
</protein>
<feature type="binding site" evidence="7">
    <location>
        <position position="192"/>
    </location>
    <ligand>
        <name>substrate</name>
    </ligand>
</feature>
<dbReference type="UniPathway" id="UPA00051">
    <property type="reaction ID" value="UER00074"/>
</dbReference>
<reference evidence="9 10" key="1">
    <citation type="submission" date="2017-09" db="EMBL/GenBank/DDBJ databases">
        <title>Complete genome sequence of Oxytococcus suis strain ZY16052.</title>
        <authorList>
            <person name="Li F."/>
        </authorList>
    </citation>
    <scope>NUCLEOTIDE SEQUENCE [LARGE SCALE GENOMIC DNA]</scope>
    <source>
        <strain evidence="9 10">ZY16052</strain>
    </source>
</reference>
<comment type="subcellular location">
    <subcellularLocation>
        <location evidence="7">Cytoplasm</location>
    </subcellularLocation>
</comment>
<dbReference type="Gene3D" id="3.40.50.880">
    <property type="match status" value="1"/>
</dbReference>
<feature type="active site" evidence="7">
    <location>
        <position position="237"/>
    </location>
</feature>
<feature type="active site" description="Proton acceptor" evidence="7">
    <location>
        <position position="235"/>
    </location>
</feature>
<dbReference type="GO" id="GO:0008899">
    <property type="term" value="F:homoserine O-succinyltransferase activity"/>
    <property type="evidence" value="ECO:0007669"/>
    <property type="project" value="UniProtKB-UniRule"/>
</dbReference>
<comment type="pathway">
    <text evidence="7">Amino-acid biosynthesis; L-methionine biosynthesis via de novo pathway; O-acetyl-L-homoserine from L-homoserine: step 1/1.</text>
</comment>
<proteinExistence type="inferred from homology"/>
<dbReference type="AlphaFoldDB" id="A0A347WLT8"/>
<feature type="site" description="Important for substrate specificity" evidence="7">
    <location>
        <position position="192"/>
    </location>
</feature>
<dbReference type="GO" id="GO:0005737">
    <property type="term" value="C:cytoplasm"/>
    <property type="evidence" value="ECO:0007669"/>
    <property type="project" value="UniProtKB-SubCell"/>
</dbReference>
<dbReference type="PANTHER" id="PTHR20919:SF0">
    <property type="entry name" value="HOMOSERINE O-SUCCINYLTRANSFERASE"/>
    <property type="match status" value="1"/>
</dbReference>
<evidence type="ECO:0000256" key="4">
    <source>
        <dbReference type="ARBA" id="ARBA00023167"/>
    </source>
</evidence>
<keyword evidence="1 7" id="KW-0963">Cytoplasm</keyword>
<organism evidence="9 10">
    <name type="scientific">Suicoccus acidiformans</name>
    <dbReference type="NCBI Taxonomy" id="2036206"/>
    <lineage>
        <taxon>Bacteria</taxon>
        <taxon>Bacillati</taxon>
        <taxon>Bacillota</taxon>
        <taxon>Bacilli</taxon>
        <taxon>Lactobacillales</taxon>
        <taxon>Aerococcaceae</taxon>
        <taxon>Suicoccus</taxon>
    </lineage>
</organism>
<dbReference type="PIRSF" id="PIRSF000450">
    <property type="entry name" value="H_ser_succinyltr"/>
    <property type="match status" value="1"/>
</dbReference>
<evidence type="ECO:0000256" key="5">
    <source>
        <dbReference type="ARBA" id="ARBA00023315"/>
    </source>
</evidence>
<dbReference type="InterPro" id="IPR033752">
    <property type="entry name" value="MetA_family"/>
</dbReference>
<dbReference type="HAMAP" id="MF_00295">
    <property type="entry name" value="MetA_acyltransf"/>
    <property type="match status" value="1"/>
</dbReference>
<comment type="catalytic activity">
    <reaction evidence="6 7">
        <text>L-homoserine + acetyl-CoA = O-acetyl-L-homoserine + CoA</text>
        <dbReference type="Rhea" id="RHEA:13701"/>
        <dbReference type="ChEBI" id="CHEBI:57287"/>
        <dbReference type="ChEBI" id="CHEBI:57288"/>
        <dbReference type="ChEBI" id="CHEBI:57476"/>
        <dbReference type="ChEBI" id="CHEBI:57716"/>
        <dbReference type="EC" id="2.3.1.31"/>
    </reaction>
</comment>
<dbReference type="KEGG" id="abae:CL176_08540"/>
<dbReference type="CDD" id="cd03131">
    <property type="entry name" value="GATase1_HTS"/>
    <property type="match status" value="1"/>
</dbReference>
<feature type="binding site" evidence="7">
    <location>
        <position position="163"/>
    </location>
    <ligand>
        <name>substrate</name>
    </ligand>
</feature>
<evidence type="ECO:0000313" key="10">
    <source>
        <dbReference type="Proteomes" id="UP000263232"/>
    </source>
</evidence>
<dbReference type="Proteomes" id="UP000263232">
    <property type="component" value="Chromosome"/>
</dbReference>
<evidence type="ECO:0000313" key="9">
    <source>
        <dbReference type="EMBL" id="AXY26045.1"/>
    </source>
</evidence>
<dbReference type="EMBL" id="CP023434">
    <property type="protein sequence ID" value="AXY26045.1"/>
    <property type="molecule type" value="Genomic_DNA"/>
</dbReference>
<dbReference type="Pfam" id="PF04204">
    <property type="entry name" value="HTS"/>
    <property type="match status" value="1"/>
</dbReference>
<comment type="function">
    <text evidence="7">Transfers an acetyl group from acetyl-CoA to L-homoserine, forming acetyl-L-homoserine.</text>
</comment>
<sequence length="306" mass="36560">MPIKIIEGLPVREKLREERIFTIEESRAHTQDIRPLRILILNLMPLKQATERQFLRLLGNSPIQIDVDFLYTASYESSNTPTSYLQEYYQSFDQVKEQFYDGLLVTGAPVEKMPFEDVDYYQELRDIMTWAQTHVFNRYFVCWGAQFALNYYYGIEKELLDEKLFGVYPYRTLNFEHPYVRGFDDVFHVPHSRHTRMNAEQILQVEGLEVLTGHEVFGPDLMVSQDGRDVFIFGHLEYDRETLSLEYHRDLHRGDRIALPENYFPDDDVNRLPVFNWRSHGHLLMHNWINETYQETPYNLEELLSW</sequence>
<evidence type="ECO:0000256" key="1">
    <source>
        <dbReference type="ARBA" id="ARBA00022490"/>
    </source>
</evidence>
<name>A0A347WLT8_9LACT</name>
<accession>A0A347WLT8</accession>
<feature type="site" description="Important for acyl-CoA specificity" evidence="7">
    <location>
        <position position="111"/>
    </location>
</feature>
<dbReference type="RefSeq" id="WP_118990943.1">
    <property type="nucleotide sequence ID" value="NZ_CP023434.1"/>
</dbReference>
<keyword evidence="5 7" id="KW-0012">Acyltransferase</keyword>
<evidence type="ECO:0000256" key="7">
    <source>
        <dbReference type="HAMAP-Rule" id="MF_00295"/>
    </source>
</evidence>
<keyword evidence="3 7" id="KW-0808">Transferase</keyword>
<feature type="active site" description="Acyl-thioester intermediate" evidence="7 8">
    <location>
        <position position="142"/>
    </location>
</feature>
<evidence type="ECO:0000256" key="2">
    <source>
        <dbReference type="ARBA" id="ARBA00022605"/>
    </source>
</evidence>
<comment type="similarity">
    <text evidence="7">Belongs to the MetA family.</text>
</comment>
<gene>
    <name evidence="7" type="primary">metAA</name>
    <name evidence="9" type="ORF">CL176_08540</name>
</gene>
<dbReference type="NCBIfam" id="TIGR01001">
    <property type="entry name" value="metA"/>
    <property type="match status" value="1"/>
</dbReference>
<keyword evidence="2 7" id="KW-0028">Amino-acid biosynthesis</keyword>
<dbReference type="EC" id="2.3.1.31" evidence="7"/>
<dbReference type="InterPro" id="IPR029062">
    <property type="entry name" value="Class_I_gatase-like"/>
</dbReference>